<protein>
    <recommendedName>
        <fullName evidence="3">Prepilin-type N-terminal cleavage/methylation domain-containing protein</fullName>
    </recommendedName>
</protein>
<dbReference type="InterPro" id="IPR045584">
    <property type="entry name" value="Pilin-like"/>
</dbReference>
<dbReference type="PROSITE" id="PS00409">
    <property type="entry name" value="PROKAR_NTER_METHYL"/>
    <property type="match status" value="1"/>
</dbReference>
<proteinExistence type="predicted"/>
<sequence length="129" mass="13564">MRPMRGFTLLELMVVLAIAGALAIVAMSAWPAYSARARRTAAGAALVSTLVQMELRHAQTGSYETRDMSPGSPVPGVDGYTIVGNQPCTPASRQCAMVIAIAHHADPPCGTLTLNSTGERTPDDPACWP</sequence>
<keyword evidence="2" id="KW-1185">Reference proteome</keyword>
<gene>
    <name evidence="1" type="ORF">LMG19083_00062</name>
</gene>
<accession>A0ABM9IXP1</accession>
<dbReference type="NCBIfam" id="TIGR02532">
    <property type="entry name" value="IV_pilin_GFxxxE"/>
    <property type="match status" value="1"/>
</dbReference>
<dbReference type="SUPFAM" id="SSF54523">
    <property type="entry name" value="Pili subunits"/>
    <property type="match status" value="1"/>
</dbReference>
<evidence type="ECO:0000313" key="2">
    <source>
        <dbReference type="Proteomes" id="UP001189813"/>
    </source>
</evidence>
<evidence type="ECO:0000313" key="1">
    <source>
        <dbReference type="EMBL" id="CAJ0775678.1"/>
    </source>
</evidence>
<dbReference type="Pfam" id="PF07963">
    <property type="entry name" value="N_methyl"/>
    <property type="match status" value="1"/>
</dbReference>
<organism evidence="1 2">
    <name type="scientific">Ralstonia psammae</name>
    <dbReference type="NCBI Taxonomy" id="3058598"/>
    <lineage>
        <taxon>Bacteria</taxon>
        <taxon>Pseudomonadati</taxon>
        <taxon>Pseudomonadota</taxon>
        <taxon>Betaproteobacteria</taxon>
        <taxon>Burkholderiales</taxon>
        <taxon>Burkholderiaceae</taxon>
        <taxon>Ralstonia</taxon>
    </lineage>
</organism>
<evidence type="ECO:0008006" key="3">
    <source>
        <dbReference type="Google" id="ProtNLM"/>
    </source>
</evidence>
<name>A0ABM9IXP1_9RALS</name>
<dbReference type="EMBL" id="CATZBU010000001">
    <property type="protein sequence ID" value="CAJ0775678.1"/>
    <property type="molecule type" value="Genomic_DNA"/>
</dbReference>
<dbReference type="InterPro" id="IPR012902">
    <property type="entry name" value="N_methyl_site"/>
</dbReference>
<comment type="caution">
    <text evidence="1">The sequence shown here is derived from an EMBL/GenBank/DDBJ whole genome shotgun (WGS) entry which is preliminary data.</text>
</comment>
<reference evidence="1 2" key="1">
    <citation type="submission" date="2023-07" db="EMBL/GenBank/DDBJ databases">
        <authorList>
            <person name="Peeters C."/>
        </authorList>
    </citation>
    <scope>NUCLEOTIDE SEQUENCE [LARGE SCALE GENOMIC DNA]</scope>
    <source>
        <strain evidence="1 2">LMG 19083</strain>
    </source>
</reference>
<dbReference type="Gene3D" id="3.30.700.10">
    <property type="entry name" value="Glycoprotein, Type 4 Pilin"/>
    <property type="match status" value="1"/>
</dbReference>
<dbReference type="Proteomes" id="UP001189813">
    <property type="component" value="Unassembled WGS sequence"/>
</dbReference>